<dbReference type="PANTHER" id="PTHR30388:SF6">
    <property type="entry name" value="XANTHINE DEHYDROGENASE SUBUNIT A-RELATED"/>
    <property type="match status" value="1"/>
</dbReference>
<organism evidence="3 4">
    <name type="scientific">Neptunomonas phycophila</name>
    <dbReference type="NCBI Taxonomy" id="1572645"/>
    <lineage>
        <taxon>Bacteria</taxon>
        <taxon>Pseudomonadati</taxon>
        <taxon>Pseudomonadota</taxon>
        <taxon>Gammaproteobacteria</taxon>
        <taxon>Oceanospirillales</taxon>
        <taxon>Oceanospirillaceae</taxon>
        <taxon>Neptunomonas</taxon>
    </lineage>
</organism>
<evidence type="ECO:0000259" key="1">
    <source>
        <dbReference type="Pfam" id="PF02625"/>
    </source>
</evidence>
<proteinExistence type="predicted"/>
<dbReference type="Gene3D" id="3.40.50.720">
    <property type="entry name" value="NAD(P)-binding Rossmann-like Domain"/>
    <property type="match status" value="1"/>
</dbReference>
<dbReference type="Proteomes" id="UP001169862">
    <property type="component" value="Unassembled WGS sequence"/>
</dbReference>
<reference evidence="3" key="1">
    <citation type="submission" date="2023-07" db="EMBL/GenBank/DDBJ databases">
        <title>Genome content predicts the carbon catabolic preferences of heterotrophic bacteria.</title>
        <authorList>
            <person name="Gralka M."/>
        </authorList>
    </citation>
    <scope>NUCLEOTIDE SEQUENCE</scope>
    <source>
        <strain evidence="3">I2M16</strain>
    </source>
</reference>
<evidence type="ECO:0000313" key="4">
    <source>
        <dbReference type="Proteomes" id="UP001169862"/>
    </source>
</evidence>
<dbReference type="InterPro" id="IPR027051">
    <property type="entry name" value="XdhC_Rossmann_dom"/>
</dbReference>
<dbReference type="AlphaFoldDB" id="A0AAW7XGD5"/>
<sequence length="424" mass="46607">MSDINRLIDAINRARENSNESVLATVVKVEGSAYRRPGARMLISQYNGTQGTISGGCLESHVAKKAWWHTQSAPTVLCYNTALDDDQNEFFEPANNNSSAMYPKQNETSLEFGLGCNGKVYILLERLAHHYDNPLMTLFDTVNQTGQGGVSATIIAHNTDPAKAHIQIGDRATLSPSGAIDNGIANPQLAHYVSQQLQSSLDAQRSTHYTFEIDLENDKTAIVDVFFDYIAPQQRLVIFGAGDDALPLANMAALMNMHVTVIDSRPQFATKQRFNKADEVLNIALDAPFDSAKLLDNAHIVVMTHSITQDRYWLSLALSSSPAYIGQLGPRYRTEKLLAEIKEGMADVHQIENNRDKLHYPVGLNIGANTPESIAVSICAQLVECMARTGVRDPKATHVTGVHNTNSQLTPDNPEDDVTIYIED</sequence>
<evidence type="ECO:0000313" key="3">
    <source>
        <dbReference type="EMBL" id="MDO6453110.1"/>
    </source>
</evidence>
<feature type="domain" description="XdhC- CoxI" evidence="1">
    <location>
        <begin position="16"/>
        <end position="79"/>
    </location>
</feature>
<name>A0AAW7XGD5_9GAMM</name>
<comment type="caution">
    <text evidence="3">The sequence shown here is derived from an EMBL/GenBank/DDBJ whole genome shotgun (WGS) entry which is preliminary data.</text>
</comment>
<accession>A0AAW7XGD5</accession>
<dbReference type="InterPro" id="IPR003777">
    <property type="entry name" value="XdhC_CoxI"/>
</dbReference>
<dbReference type="InterPro" id="IPR052698">
    <property type="entry name" value="MoCofactor_Util/Proc"/>
</dbReference>
<dbReference type="RefSeq" id="WP_303549243.1">
    <property type="nucleotide sequence ID" value="NZ_JAUOPG010000003.1"/>
</dbReference>
<dbReference type="EMBL" id="JAUOPG010000003">
    <property type="protein sequence ID" value="MDO6453110.1"/>
    <property type="molecule type" value="Genomic_DNA"/>
</dbReference>
<dbReference type="Pfam" id="PF13478">
    <property type="entry name" value="XdhC_C"/>
    <property type="match status" value="1"/>
</dbReference>
<protein>
    <submittedName>
        <fullName evidence="3">XdhC family protein</fullName>
    </submittedName>
</protein>
<dbReference type="Pfam" id="PF02625">
    <property type="entry name" value="XdhC_CoxI"/>
    <property type="match status" value="1"/>
</dbReference>
<evidence type="ECO:0000259" key="2">
    <source>
        <dbReference type="Pfam" id="PF13478"/>
    </source>
</evidence>
<feature type="domain" description="XdhC Rossmann" evidence="2">
    <location>
        <begin position="236"/>
        <end position="382"/>
    </location>
</feature>
<dbReference type="PANTHER" id="PTHR30388">
    <property type="entry name" value="ALDEHYDE OXIDOREDUCTASE MOLYBDENUM COFACTOR ASSEMBLY PROTEIN"/>
    <property type="match status" value="1"/>
</dbReference>
<gene>
    <name evidence="3" type="ORF">Q4490_05995</name>
</gene>